<dbReference type="PANTHER" id="PTHR38248">
    <property type="entry name" value="FUNK1 6"/>
    <property type="match status" value="1"/>
</dbReference>
<dbReference type="Pfam" id="PF17667">
    <property type="entry name" value="Pkinase_fungal"/>
    <property type="match status" value="2"/>
</dbReference>
<feature type="domain" description="Fungal-type protein kinase" evidence="1">
    <location>
        <begin position="565"/>
        <end position="604"/>
    </location>
</feature>
<accession>A0ABP1DRG7</accession>
<evidence type="ECO:0000313" key="2">
    <source>
        <dbReference type="EMBL" id="CAL1710433.1"/>
    </source>
</evidence>
<name>A0ABP1DRG7_9APHY</name>
<organism evidence="2 3">
    <name type="scientific">Somion occarium</name>
    <dbReference type="NCBI Taxonomy" id="3059160"/>
    <lineage>
        <taxon>Eukaryota</taxon>
        <taxon>Fungi</taxon>
        <taxon>Dikarya</taxon>
        <taxon>Basidiomycota</taxon>
        <taxon>Agaricomycotina</taxon>
        <taxon>Agaricomycetes</taxon>
        <taxon>Polyporales</taxon>
        <taxon>Cerrenaceae</taxon>
        <taxon>Somion</taxon>
    </lineage>
</organism>
<dbReference type="InterPro" id="IPR040976">
    <property type="entry name" value="Pkinase_fungal"/>
</dbReference>
<dbReference type="PROSITE" id="PS00109">
    <property type="entry name" value="PROTEIN_KINASE_TYR"/>
    <property type="match status" value="1"/>
</dbReference>
<sequence length="750" mass="83975">MFNNFSSNPSSYNETRDELKKEVTGKVVYNVNSIIEHFMRINANTKSEQGGDLPDSRIAQCIAQIGTGDLITLHQIVDDSKQNERAMYGPLENIMNAIGDFFAPQGRAPKRFVQQSGFTHVDEVVQQMAFPPRFPDFLMLPEKLSWLSQKPDKAHLKVSWSTTEALVEVKHSATKGSPFYARQSQQETGVKGIIAQTADYVRLRLSARPFQLYTLAFLIYGAECCIAIYDRYGVLLSPGYKVYERVVGPDGNFDYELSYDFVRILARLTCGLSAEDFGSDPTVELRSGNPQKPPSYSVGYKPSASIIPATPLTGPNARYNTVGSPIWSSLSLLGRGTSVWYVKDPTGVRKKVVMKSAWRAGSRTPESSIYEYLKQTLKNLDGIAAFVEGLDVYLDQQTPMRVQNLRIARFNYPVAGTVAETIPFDEDPVLHRLILASVGKPLWEYETPLDFVQGCIAVVSALERLAAHDILHRDVSPGNVLLAADESPRKNNEGFLSDLEFLYIPGMGDTVDPQPTGKLPEHVARPDGTLHRVDEIRNDDIPQLGRHYIYPQDAKPEPKPQGPPITGTAQFMAVEVLDHIVQSDTSFNRTPLHDLESFIYVLVYALHRRAYDRAQNSDTRKAIGRVFTNYFAQTSHTAIRDVRRSMSSRALTSKSALKIFSEEVANGSHLVLCALLTQLLALVRRRLMRADGDTTIERMAEMTEGLPPKEQSMMNWIEEAEQLEEGPTRALSHDAVLKVLRGLERRMRVV</sequence>
<dbReference type="EMBL" id="OZ037949">
    <property type="protein sequence ID" value="CAL1710433.1"/>
    <property type="molecule type" value="Genomic_DNA"/>
</dbReference>
<dbReference type="Gene3D" id="1.10.510.10">
    <property type="entry name" value="Transferase(Phosphotransferase) domain 1"/>
    <property type="match status" value="1"/>
</dbReference>
<evidence type="ECO:0000313" key="3">
    <source>
        <dbReference type="Proteomes" id="UP001497453"/>
    </source>
</evidence>
<evidence type="ECO:0000259" key="1">
    <source>
        <dbReference type="Pfam" id="PF17667"/>
    </source>
</evidence>
<protein>
    <recommendedName>
        <fullName evidence="1">Fungal-type protein kinase domain-containing protein</fullName>
    </recommendedName>
</protein>
<reference evidence="3" key="1">
    <citation type="submission" date="2024-04" db="EMBL/GenBank/DDBJ databases">
        <authorList>
            <person name="Shaw F."/>
            <person name="Minotto A."/>
        </authorList>
    </citation>
    <scope>NUCLEOTIDE SEQUENCE [LARGE SCALE GENOMIC DNA]</scope>
</reference>
<dbReference type="Proteomes" id="UP001497453">
    <property type="component" value="Chromosome 6"/>
</dbReference>
<dbReference type="PANTHER" id="PTHR38248:SF2">
    <property type="entry name" value="FUNK1 11"/>
    <property type="match status" value="1"/>
</dbReference>
<dbReference type="InterPro" id="IPR011009">
    <property type="entry name" value="Kinase-like_dom_sf"/>
</dbReference>
<keyword evidence="3" id="KW-1185">Reference proteome</keyword>
<dbReference type="InterPro" id="IPR008266">
    <property type="entry name" value="Tyr_kinase_AS"/>
</dbReference>
<feature type="domain" description="Fungal-type protein kinase" evidence="1">
    <location>
        <begin position="182"/>
        <end position="501"/>
    </location>
</feature>
<dbReference type="SUPFAM" id="SSF56112">
    <property type="entry name" value="Protein kinase-like (PK-like)"/>
    <property type="match status" value="1"/>
</dbReference>
<gene>
    <name evidence="2" type="ORF">GFSPODELE1_LOCUS7827</name>
</gene>
<proteinExistence type="predicted"/>